<feature type="domain" description="OBG-type G" evidence="2">
    <location>
        <begin position="169"/>
        <end position="300"/>
    </location>
</feature>
<dbReference type="Pfam" id="PF17835">
    <property type="entry name" value="NOG1_N"/>
    <property type="match status" value="1"/>
</dbReference>
<dbReference type="Gene3D" id="3.40.50.300">
    <property type="entry name" value="P-loop containing nucleotide triphosphate hydrolases"/>
    <property type="match status" value="1"/>
</dbReference>
<evidence type="ECO:0000256" key="1">
    <source>
        <dbReference type="ARBA" id="ARBA00022741"/>
    </source>
</evidence>
<dbReference type="InterPro" id="IPR031167">
    <property type="entry name" value="G_OBG"/>
</dbReference>
<dbReference type="CDD" id="cd01897">
    <property type="entry name" value="NOG"/>
    <property type="match status" value="1"/>
</dbReference>
<dbReference type="PRINTS" id="PR00326">
    <property type="entry name" value="GTP1OBG"/>
</dbReference>
<proteinExistence type="predicted"/>
<evidence type="ECO:0000259" key="2">
    <source>
        <dbReference type="PROSITE" id="PS51710"/>
    </source>
</evidence>
<dbReference type="FunFam" id="1.20.120.1190:FF:000001">
    <property type="entry name" value="Nucleolar GTP-binding protein 1"/>
    <property type="match status" value="1"/>
</dbReference>
<dbReference type="PANTHER" id="PTHR45759">
    <property type="entry name" value="NUCLEOLAR GTP-BINDING PROTEIN 1"/>
    <property type="match status" value="1"/>
</dbReference>
<name>A0A150GAV0_GONPE</name>
<dbReference type="PROSITE" id="PS51710">
    <property type="entry name" value="G_OBG"/>
    <property type="match status" value="1"/>
</dbReference>
<accession>A0A150GAV0</accession>
<dbReference type="EMBL" id="LSYV01000040">
    <property type="protein sequence ID" value="KXZ46954.1"/>
    <property type="molecule type" value="Genomic_DNA"/>
</dbReference>
<dbReference type="Proteomes" id="UP000075714">
    <property type="component" value="Unassembled WGS sequence"/>
</dbReference>
<keyword evidence="4" id="KW-1185">Reference proteome</keyword>
<dbReference type="STRING" id="33097.A0A150GAV0"/>
<sequence length="300" mass="33964">MPTVNLKTIGVVPGAKDFIDIVLSKTQRGTPTVVHNGWNIQRIRQFYMRKVKFTQQNWNEKLSQILDEFPKVEDIHPFYADLLNVLYDKDHYKLALGQLNTARNLVDRVAQDYIRLLKYGDSLYRCKELKRAALGRMCTLMKRQGPSLAYLEQVRQHMSRLPSIDPSTRTLLLCGYPNVGKSSMMNKLTRADVEVQPYAFTTKSLYVGHMDYKYLRWQVIDTPGILDRPLEERNTIEMQSITALAHLRAAVLYLVDVSEQCGYSIAQQYGATPPGEMLFVMSVVGGAAAPWGGGGGVRDA</sequence>
<dbReference type="InterPro" id="IPR041623">
    <property type="entry name" value="NOG1_N"/>
</dbReference>
<protein>
    <recommendedName>
        <fullName evidence="2">OBG-type G domain-containing protein</fullName>
    </recommendedName>
</protein>
<dbReference type="SUPFAM" id="SSF52540">
    <property type="entry name" value="P-loop containing nucleoside triphosphate hydrolases"/>
    <property type="match status" value="1"/>
</dbReference>
<dbReference type="Pfam" id="PF01926">
    <property type="entry name" value="MMR_HSR1"/>
    <property type="match status" value="1"/>
</dbReference>
<gene>
    <name evidence="3" type="ORF">GPECTOR_39g448</name>
</gene>
<comment type="caution">
    <text evidence="3">The sequence shown here is derived from an EMBL/GenBank/DDBJ whole genome shotgun (WGS) entry which is preliminary data.</text>
</comment>
<evidence type="ECO:0000313" key="4">
    <source>
        <dbReference type="Proteomes" id="UP000075714"/>
    </source>
</evidence>
<dbReference type="Gene3D" id="1.20.120.1190">
    <property type="match status" value="1"/>
</dbReference>
<keyword evidence="1" id="KW-0547">Nucleotide-binding</keyword>
<reference evidence="4" key="1">
    <citation type="journal article" date="2016" name="Nat. Commun.">
        <title>The Gonium pectorale genome demonstrates co-option of cell cycle regulation during the evolution of multicellularity.</title>
        <authorList>
            <person name="Hanschen E.R."/>
            <person name="Marriage T.N."/>
            <person name="Ferris P.J."/>
            <person name="Hamaji T."/>
            <person name="Toyoda A."/>
            <person name="Fujiyama A."/>
            <person name="Neme R."/>
            <person name="Noguchi H."/>
            <person name="Minakuchi Y."/>
            <person name="Suzuki M."/>
            <person name="Kawai-Toyooka H."/>
            <person name="Smith D.R."/>
            <person name="Sparks H."/>
            <person name="Anderson J."/>
            <person name="Bakaric R."/>
            <person name="Luria V."/>
            <person name="Karger A."/>
            <person name="Kirschner M.W."/>
            <person name="Durand P.M."/>
            <person name="Michod R.E."/>
            <person name="Nozaki H."/>
            <person name="Olson B.J."/>
        </authorList>
    </citation>
    <scope>NUCLEOTIDE SEQUENCE [LARGE SCALE GENOMIC DNA]</scope>
    <source>
        <strain evidence="4">NIES-2863</strain>
    </source>
</reference>
<evidence type="ECO:0000313" key="3">
    <source>
        <dbReference type="EMBL" id="KXZ46954.1"/>
    </source>
</evidence>
<dbReference type="AlphaFoldDB" id="A0A150GAV0"/>
<organism evidence="3 4">
    <name type="scientific">Gonium pectorale</name>
    <name type="common">Green alga</name>
    <dbReference type="NCBI Taxonomy" id="33097"/>
    <lineage>
        <taxon>Eukaryota</taxon>
        <taxon>Viridiplantae</taxon>
        <taxon>Chlorophyta</taxon>
        <taxon>core chlorophytes</taxon>
        <taxon>Chlorophyceae</taxon>
        <taxon>CS clade</taxon>
        <taxon>Chlamydomonadales</taxon>
        <taxon>Volvocaceae</taxon>
        <taxon>Gonium</taxon>
    </lineage>
</organism>
<dbReference type="GO" id="GO:0005525">
    <property type="term" value="F:GTP binding"/>
    <property type="evidence" value="ECO:0007669"/>
    <property type="project" value="InterPro"/>
</dbReference>
<dbReference type="InterPro" id="IPR027417">
    <property type="entry name" value="P-loop_NTPase"/>
</dbReference>
<dbReference type="InterPro" id="IPR006073">
    <property type="entry name" value="GTP-bd"/>
</dbReference>
<dbReference type="OrthoDB" id="415015at2759"/>